<proteinExistence type="predicted"/>
<reference evidence="2 3" key="1">
    <citation type="submission" date="2017-12" db="EMBL/GenBank/DDBJ databases">
        <title>Integrating genomic resources of turbot (Scophthalmus maximus) in depth evaluation of genetic and physical mapping variation across individuals.</title>
        <authorList>
            <person name="Martinez P."/>
        </authorList>
    </citation>
    <scope>NUCLEOTIDE SEQUENCE [LARGE SCALE GENOMIC DNA]</scope>
</reference>
<organism evidence="2 3">
    <name type="scientific">Scophthalmus maximus</name>
    <name type="common">Turbot</name>
    <name type="synonym">Psetta maxima</name>
    <dbReference type="NCBI Taxonomy" id="52904"/>
    <lineage>
        <taxon>Eukaryota</taxon>
        <taxon>Metazoa</taxon>
        <taxon>Chordata</taxon>
        <taxon>Craniata</taxon>
        <taxon>Vertebrata</taxon>
        <taxon>Euteleostomi</taxon>
        <taxon>Actinopterygii</taxon>
        <taxon>Neopterygii</taxon>
        <taxon>Teleostei</taxon>
        <taxon>Neoteleostei</taxon>
        <taxon>Acanthomorphata</taxon>
        <taxon>Carangaria</taxon>
        <taxon>Pleuronectiformes</taxon>
        <taxon>Pleuronectoidei</taxon>
        <taxon>Scophthalmidae</taxon>
        <taxon>Scophthalmus</taxon>
    </lineage>
</organism>
<name>A0A2U9BP77_SCOMX</name>
<feature type="compositionally biased region" description="Low complexity" evidence="1">
    <location>
        <begin position="99"/>
        <end position="109"/>
    </location>
</feature>
<evidence type="ECO:0000256" key="1">
    <source>
        <dbReference type="SAM" id="MobiDB-lite"/>
    </source>
</evidence>
<dbReference type="Proteomes" id="UP000246464">
    <property type="component" value="Chromosome 8"/>
</dbReference>
<evidence type="ECO:0000313" key="2">
    <source>
        <dbReference type="EMBL" id="AWP05520.1"/>
    </source>
</evidence>
<gene>
    <name evidence="2" type="ORF">SMAX5B_011464</name>
</gene>
<evidence type="ECO:0000313" key="3">
    <source>
        <dbReference type="Proteomes" id="UP000246464"/>
    </source>
</evidence>
<feature type="region of interest" description="Disordered" evidence="1">
    <location>
        <begin position="93"/>
        <end position="115"/>
    </location>
</feature>
<keyword evidence="3" id="KW-1185">Reference proteome</keyword>
<protein>
    <submittedName>
        <fullName evidence="2">Uncharacterized protein</fullName>
    </submittedName>
</protein>
<dbReference type="AlphaFoldDB" id="A0A2U9BP77"/>
<accession>A0A2U9BP77</accession>
<dbReference type="EMBL" id="CP026250">
    <property type="protein sequence ID" value="AWP05520.1"/>
    <property type="molecule type" value="Genomic_DNA"/>
</dbReference>
<sequence length="115" mass="12333">MYRRLGNSRYSGWIRPKNLTVRVLRAWIQQRRGQGGSHASAVCVEESGGMVKESLGHSAITIGELNVILTHPCCRTKEYRRLGTKVGECESIFGSHGKPATPTAAAASGPGTGLP</sequence>